<evidence type="ECO:0000256" key="1">
    <source>
        <dbReference type="ARBA" id="ARBA00001933"/>
    </source>
</evidence>
<comment type="similarity">
    <text evidence="2 10">Belongs to the class-V pyridoxal-phosphate-dependent aminotransferase family. NifS/IscS subfamily.</text>
</comment>
<comment type="function">
    <text evidence="10">Master enzyme that delivers sulfur to a number of partners involved in Fe-S cluster assembly, tRNA modification or cofactor biosynthesis. Catalyzes the removal of elemental sulfur atoms from cysteine to produce alanine. Functions as a sulfur delivery protein for Fe-S cluster synthesis onto IscU, an Fe-S scaffold assembly protein, as well as other S acceptor proteins.</text>
</comment>
<dbReference type="NCBIfam" id="TIGR03402">
    <property type="entry name" value="FeS_nifS"/>
    <property type="match status" value="1"/>
</dbReference>
<comment type="cofactor">
    <cofactor evidence="1 10 11">
        <name>pyridoxal 5'-phosphate</name>
        <dbReference type="ChEBI" id="CHEBI:597326"/>
    </cofactor>
</comment>
<keyword evidence="5 10" id="KW-0479">Metal-binding</keyword>
<evidence type="ECO:0000256" key="7">
    <source>
        <dbReference type="ARBA" id="ARBA00023004"/>
    </source>
</evidence>
<evidence type="ECO:0000256" key="11">
    <source>
        <dbReference type="RuleBase" id="RU004504"/>
    </source>
</evidence>
<keyword evidence="8 10" id="KW-0411">Iron-sulfur</keyword>
<evidence type="ECO:0000313" key="13">
    <source>
        <dbReference type="EMBL" id="OGB90118.1"/>
    </source>
</evidence>
<dbReference type="PIRSF" id="PIRSF005572">
    <property type="entry name" value="NifS"/>
    <property type="match status" value="1"/>
</dbReference>
<dbReference type="Gene3D" id="3.40.640.10">
    <property type="entry name" value="Type I PLP-dependent aspartate aminotransferase-like (Major domain)"/>
    <property type="match status" value="1"/>
</dbReference>
<dbReference type="InterPro" id="IPR015424">
    <property type="entry name" value="PyrdxlP-dep_Trfase"/>
</dbReference>
<dbReference type="InterPro" id="IPR015421">
    <property type="entry name" value="PyrdxlP-dep_Trfase_major"/>
</dbReference>
<dbReference type="EC" id="2.8.1.7" evidence="10"/>
<comment type="pathway">
    <text evidence="10">Cofactor biosynthesis; iron-sulfur cluster biosynthesis.</text>
</comment>
<dbReference type="GO" id="GO:0006520">
    <property type="term" value="P:amino acid metabolic process"/>
    <property type="evidence" value="ECO:0007669"/>
    <property type="project" value="InterPro"/>
</dbReference>
<dbReference type="HAMAP" id="MF_00331">
    <property type="entry name" value="Cys_desulf_IscS"/>
    <property type="match status" value="1"/>
</dbReference>
<feature type="binding site" description="via persulfide group" evidence="10">
    <location>
        <position position="331"/>
    </location>
    <ligand>
        <name>[2Fe-2S] cluster</name>
        <dbReference type="ChEBI" id="CHEBI:190135"/>
        <note>ligand shared with IscU</note>
    </ligand>
</feature>
<dbReference type="InterPro" id="IPR020578">
    <property type="entry name" value="Aminotrans_V_PyrdxlP_BS"/>
</dbReference>
<dbReference type="FunFam" id="3.40.640.10:FF:000084">
    <property type="entry name" value="IscS-like cysteine desulfurase"/>
    <property type="match status" value="1"/>
</dbReference>
<dbReference type="GO" id="GO:0044571">
    <property type="term" value="P:[2Fe-2S] cluster assembly"/>
    <property type="evidence" value="ECO:0007669"/>
    <property type="project" value="UniProtKB-UniRule"/>
</dbReference>
<comment type="caution">
    <text evidence="13">The sequence shown here is derived from an EMBL/GenBank/DDBJ whole genome shotgun (WGS) entry which is preliminary data.</text>
</comment>
<evidence type="ECO:0000256" key="4">
    <source>
        <dbReference type="ARBA" id="ARBA00022679"/>
    </source>
</evidence>
<comment type="subunit">
    <text evidence="10">Homodimer. Forms a heterotetramer with IscU, interacts with other sulfur acceptors.</text>
</comment>
<dbReference type="PANTHER" id="PTHR11601:SF34">
    <property type="entry name" value="CYSTEINE DESULFURASE"/>
    <property type="match status" value="1"/>
</dbReference>
<evidence type="ECO:0000313" key="14">
    <source>
        <dbReference type="Proteomes" id="UP000178724"/>
    </source>
</evidence>
<keyword evidence="6 10" id="KW-0663">Pyridoxal phosphate</keyword>
<keyword evidence="3 10" id="KW-0963">Cytoplasm</keyword>
<dbReference type="EMBL" id="METM01000015">
    <property type="protein sequence ID" value="OGB90118.1"/>
    <property type="molecule type" value="Genomic_DNA"/>
</dbReference>
<dbReference type="Gene3D" id="3.90.1150.10">
    <property type="entry name" value="Aspartate Aminotransferase, domain 1"/>
    <property type="match status" value="1"/>
</dbReference>
<feature type="domain" description="Aminotransferase class V" evidence="12">
    <location>
        <begin position="4"/>
        <end position="372"/>
    </location>
</feature>
<evidence type="ECO:0000256" key="9">
    <source>
        <dbReference type="ARBA" id="ARBA00050776"/>
    </source>
</evidence>
<organism evidence="13 14">
    <name type="scientific">candidate division WOR-1 bacterium RIFCSPHIGHO2_01_FULL_53_15</name>
    <dbReference type="NCBI Taxonomy" id="1802564"/>
    <lineage>
        <taxon>Bacteria</taxon>
        <taxon>Bacillati</taxon>
        <taxon>Saganbacteria</taxon>
    </lineage>
</organism>
<feature type="modified residue" description="N6-(pyridoxal phosphate)lysine" evidence="10">
    <location>
        <position position="208"/>
    </location>
</feature>
<evidence type="ECO:0000256" key="5">
    <source>
        <dbReference type="ARBA" id="ARBA00022723"/>
    </source>
</evidence>
<comment type="subcellular location">
    <subcellularLocation>
        <location evidence="10">Cytoplasm</location>
    </subcellularLocation>
</comment>
<dbReference type="GO" id="GO:0051537">
    <property type="term" value="F:2 iron, 2 sulfur cluster binding"/>
    <property type="evidence" value="ECO:0007669"/>
    <property type="project" value="UniProtKB-UniRule"/>
</dbReference>
<dbReference type="SUPFAM" id="SSF53383">
    <property type="entry name" value="PLP-dependent transferases"/>
    <property type="match status" value="1"/>
</dbReference>
<dbReference type="Proteomes" id="UP000178724">
    <property type="component" value="Unassembled WGS sequence"/>
</dbReference>
<dbReference type="UniPathway" id="UPA00266"/>
<feature type="binding site" evidence="10">
    <location>
        <position position="151"/>
    </location>
    <ligand>
        <name>pyridoxal 5'-phosphate</name>
        <dbReference type="ChEBI" id="CHEBI:597326"/>
    </ligand>
</feature>
<dbReference type="GO" id="GO:0031071">
    <property type="term" value="F:cysteine desulfurase activity"/>
    <property type="evidence" value="ECO:0007669"/>
    <property type="project" value="UniProtKB-UniRule"/>
</dbReference>
<name>A0A1F4Q2F0_UNCSA</name>
<dbReference type="NCBIfam" id="NF002806">
    <property type="entry name" value="PRK02948.1"/>
    <property type="match status" value="1"/>
</dbReference>
<keyword evidence="7 10" id="KW-0408">Iron</keyword>
<dbReference type="InterPro" id="IPR010240">
    <property type="entry name" value="Cys_deSase_IscS"/>
</dbReference>
<evidence type="ECO:0000256" key="2">
    <source>
        <dbReference type="ARBA" id="ARBA00006490"/>
    </source>
</evidence>
<comment type="catalytic activity">
    <reaction evidence="9 10">
        <text>(sulfur carrier)-H + L-cysteine = (sulfur carrier)-SH + L-alanine</text>
        <dbReference type="Rhea" id="RHEA:43892"/>
        <dbReference type="Rhea" id="RHEA-COMP:14737"/>
        <dbReference type="Rhea" id="RHEA-COMP:14739"/>
        <dbReference type="ChEBI" id="CHEBI:29917"/>
        <dbReference type="ChEBI" id="CHEBI:35235"/>
        <dbReference type="ChEBI" id="CHEBI:57972"/>
        <dbReference type="ChEBI" id="CHEBI:64428"/>
        <dbReference type="EC" id="2.8.1.7"/>
    </reaction>
</comment>
<gene>
    <name evidence="10" type="primary">iscS</name>
    <name evidence="13" type="ORF">A2625_04825</name>
</gene>
<accession>A0A1F4Q2F0</accession>
<evidence type="ECO:0000259" key="12">
    <source>
        <dbReference type="Pfam" id="PF00266"/>
    </source>
</evidence>
<feature type="binding site" evidence="10">
    <location>
        <begin position="205"/>
        <end position="207"/>
    </location>
    <ligand>
        <name>pyridoxal 5'-phosphate</name>
        <dbReference type="ChEBI" id="CHEBI:597326"/>
    </ligand>
</feature>
<dbReference type="Pfam" id="PF00266">
    <property type="entry name" value="Aminotran_5"/>
    <property type="match status" value="1"/>
</dbReference>
<dbReference type="AlphaFoldDB" id="A0A1F4Q2F0"/>
<keyword evidence="4 10" id="KW-0808">Transferase</keyword>
<reference evidence="13 14" key="1">
    <citation type="journal article" date="2016" name="Nat. Commun.">
        <title>Thousands of microbial genomes shed light on interconnected biogeochemical processes in an aquifer system.</title>
        <authorList>
            <person name="Anantharaman K."/>
            <person name="Brown C.T."/>
            <person name="Hug L.A."/>
            <person name="Sharon I."/>
            <person name="Castelle C.J."/>
            <person name="Probst A.J."/>
            <person name="Thomas B.C."/>
            <person name="Singh A."/>
            <person name="Wilkins M.J."/>
            <person name="Karaoz U."/>
            <person name="Brodie E.L."/>
            <person name="Williams K.H."/>
            <person name="Hubbard S.S."/>
            <person name="Banfield J.F."/>
        </authorList>
    </citation>
    <scope>NUCLEOTIDE SEQUENCE [LARGE SCALE GENOMIC DNA]</scope>
</reference>
<evidence type="ECO:0000256" key="6">
    <source>
        <dbReference type="ARBA" id="ARBA00022898"/>
    </source>
</evidence>
<dbReference type="Gene3D" id="1.10.260.50">
    <property type="match status" value="1"/>
</dbReference>
<feature type="active site" description="Cysteine persulfide intermediate" evidence="10">
    <location>
        <position position="331"/>
    </location>
</feature>
<evidence type="ECO:0000256" key="3">
    <source>
        <dbReference type="ARBA" id="ARBA00022490"/>
    </source>
</evidence>
<dbReference type="GO" id="GO:0030170">
    <property type="term" value="F:pyridoxal phosphate binding"/>
    <property type="evidence" value="ECO:0007669"/>
    <property type="project" value="UniProtKB-UniRule"/>
</dbReference>
<dbReference type="InterPro" id="IPR017772">
    <property type="entry name" value="Cys_deSase_NifS_bac/arc"/>
</dbReference>
<sequence>MKKIYLDYAATTPVEPKVVEAMRPYHSEKFGNPSSIHSYGQETRAAIEQAREKVARLIGAKPDEIVFTSGGTEADNMALEGVAFANETMGNHIITSSIEHPAVLECCRFLETRGFSVTYLPVDEFGVVSPESVRAAITEKTILVSIMHANNEIGTIQPIAEIAKEIGVRSSESGRKIYFHTDAVQTVGHIPANVDELGVDLLAVSAHKLYGPKGTGFLYVRKGTKLVSLIHGGSQEHNRRGSTENLTGIVGFGAAAEIAAREMGSEIKKMTPLRDKLIKDVLAKIPDTQLNGHPTLRLPNNVNFSINFIEGESILLNLDLEGIAASTGSACSSGTFEPSHVLKAIGLSYQLAHGSIRFSLGKHTTEAEIDQVVEVLDKVVKKLRAMSPLVKGGK</sequence>
<dbReference type="GO" id="GO:0046872">
    <property type="term" value="F:metal ion binding"/>
    <property type="evidence" value="ECO:0007669"/>
    <property type="project" value="UniProtKB-KW"/>
</dbReference>
<feature type="binding site" evidence="10">
    <location>
        <begin position="71"/>
        <end position="72"/>
    </location>
    <ligand>
        <name>pyridoxal 5'-phosphate</name>
        <dbReference type="ChEBI" id="CHEBI:597326"/>
    </ligand>
</feature>
<dbReference type="GO" id="GO:1990221">
    <property type="term" value="C:L-cysteine desulfurase complex"/>
    <property type="evidence" value="ECO:0007669"/>
    <property type="project" value="UniProtKB-ARBA"/>
</dbReference>
<dbReference type="PANTHER" id="PTHR11601">
    <property type="entry name" value="CYSTEINE DESULFURYLASE FAMILY MEMBER"/>
    <property type="match status" value="1"/>
</dbReference>
<keyword evidence="10" id="KW-0001">2Fe-2S</keyword>
<dbReference type="PROSITE" id="PS00595">
    <property type="entry name" value="AA_TRANSFER_CLASS_5"/>
    <property type="match status" value="1"/>
</dbReference>
<proteinExistence type="inferred from homology"/>
<feature type="binding site" evidence="10">
    <location>
        <position position="243"/>
    </location>
    <ligand>
        <name>pyridoxal 5'-phosphate</name>
        <dbReference type="ChEBI" id="CHEBI:597326"/>
    </ligand>
</feature>
<feature type="binding site" evidence="10">
    <location>
        <position position="185"/>
    </location>
    <ligand>
        <name>pyridoxal 5'-phosphate</name>
        <dbReference type="ChEBI" id="CHEBI:597326"/>
    </ligand>
</feature>
<evidence type="ECO:0000256" key="10">
    <source>
        <dbReference type="HAMAP-Rule" id="MF_00331"/>
    </source>
</evidence>
<dbReference type="InterPro" id="IPR000192">
    <property type="entry name" value="Aminotrans_V_dom"/>
</dbReference>
<dbReference type="InterPro" id="IPR016454">
    <property type="entry name" value="Cysteine_dSase"/>
</dbReference>
<dbReference type="InterPro" id="IPR015422">
    <property type="entry name" value="PyrdxlP-dep_Trfase_small"/>
</dbReference>
<protein>
    <recommendedName>
        <fullName evidence="10">Cysteine desulfurase IscS</fullName>
        <ecNumber evidence="10">2.8.1.7</ecNumber>
    </recommendedName>
</protein>
<evidence type="ECO:0000256" key="8">
    <source>
        <dbReference type="ARBA" id="ARBA00023014"/>
    </source>
</evidence>